<dbReference type="Pfam" id="PF16026">
    <property type="entry name" value="MIEAP"/>
    <property type="match status" value="1"/>
</dbReference>
<organism evidence="3 4">
    <name type="scientific">Magallana gigas</name>
    <name type="common">Pacific oyster</name>
    <name type="synonym">Crassostrea gigas</name>
    <dbReference type="NCBI Taxonomy" id="29159"/>
    <lineage>
        <taxon>Eukaryota</taxon>
        <taxon>Metazoa</taxon>
        <taxon>Spiralia</taxon>
        <taxon>Lophotrochozoa</taxon>
        <taxon>Mollusca</taxon>
        <taxon>Bivalvia</taxon>
        <taxon>Autobranchia</taxon>
        <taxon>Pteriomorphia</taxon>
        <taxon>Ostreida</taxon>
        <taxon>Ostreoidea</taxon>
        <taxon>Ostreidae</taxon>
        <taxon>Magallana</taxon>
    </lineage>
</organism>
<proteinExistence type="predicted"/>
<accession>A0A8W8KPG7</accession>
<name>A0A8W8KPG7_MAGGI</name>
<evidence type="ECO:0000313" key="3">
    <source>
        <dbReference type="EnsemblMetazoa" id="G24376.1:cds"/>
    </source>
</evidence>
<dbReference type="EnsemblMetazoa" id="G24376.1">
    <property type="protein sequence ID" value="G24376.1:cds"/>
    <property type="gene ID" value="G24376"/>
</dbReference>
<evidence type="ECO:0000259" key="2">
    <source>
        <dbReference type="Pfam" id="PF16026"/>
    </source>
</evidence>
<sequence length="704" mass="81132">MSFNRSASTNTYTSMRIQTFNERHSRDKIENFLKEVETKDGMNKIQLAKAWDEYKSLMKSEKTLAYKYPKQFFDTLKDPQHPKRHIVMRLDQSPLSKLIGTNIKSVWKEGARIQFESLQASDQQLSDIENYDSYEKPSDDLDVQLWPEGCDDCAKQSIMHLFEVSKNEPILKPEHMREYVKLVCKEAALKKDFPKEHGRIVYELQEPEDVHVKEFDRKVPKKGPLYEFIKHYTVGNKERLAKMSLQEYYILSSAEDLLHKCDPNSEWTYRYPEDIPASTDVPPTGASPFNDQFRNNIDCNRVLDSNQMAGTYPQPSRKFPQTEPDERTKTITEIQGSESGKKVLKKQSNIINEPIFLEPESQYSKARLPGKHNSYTQSPRTQDSNTKPLETQNSSMRPSGTHNSNRRPPGTQDSQTRPVKRTVERQNSNSQNSAFGTIVDPGDKNVTNWKGAYSDLHKSWTYQNSQIEELTNRLSSFASKQLTEGNAAFTDLSDKNRPTKIGERFGLIFDDEWSEAFEELTGGGMDDQSVISNLLQIIQHGYEYCMKKADEQLEDLQSVMKIPILQPFQIKHSLHVPKDMVQILTTATLKHAKDYRKVTASISSPEVCKVFLREESDFLKKRLQTLSSGEKLRVYIQVCIEQLWLMCVQDPQMSLEFADPNTPIQKDLYKFHEKKGTIVHLTVWPVVFLHKGGPLISKGYVLPK</sequence>
<dbReference type="OrthoDB" id="6142149at2759"/>
<reference evidence="3" key="1">
    <citation type="submission" date="2022-08" db="UniProtKB">
        <authorList>
            <consortium name="EnsemblMetazoa"/>
        </authorList>
    </citation>
    <scope>IDENTIFICATION</scope>
    <source>
        <strain evidence="3">05x7-T-G4-1.051#20</strain>
    </source>
</reference>
<evidence type="ECO:0000256" key="1">
    <source>
        <dbReference type="SAM" id="MobiDB-lite"/>
    </source>
</evidence>
<dbReference type="Proteomes" id="UP000005408">
    <property type="component" value="Unassembled WGS sequence"/>
</dbReference>
<evidence type="ECO:0000313" key="4">
    <source>
        <dbReference type="Proteomes" id="UP000005408"/>
    </source>
</evidence>
<feature type="compositionally biased region" description="Polar residues" evidence="1">
    <location>
        <begin position="373"/>
        <end position="403"/>
    </location>
</feature>
<dbReference type="OMA" id="PNSEWTY"/>
<dbReference type="InterPro" id="IPR031981">
    <property type="entry name" value="MIEAP_C"/>
</dbReference>
<feature type="region of interest" description="Disordered" evidence="1">
    <location>
        <begin position="306"/>
        <end position="345"/>
    </location>
</feature>
<feature type="region of interest" description="Disordered" evidence="1">
    <location>
        <begin position="361"/>
        <end position="441"/>
    </location>
</feature>
<dbReference type="AlphaFoldDB" id="A0A8W8KPG7"/>
<keyword evidence="4" id="KW-1185">Reference proteome</keyword>
<feature type="compositionally biased region" description="Polar residues" evidence="1">
    <location>
        <begin position="425"/>
        <end position="435"/>
    </location>
</feature>
<protein>
    <recommendedName>
        <fullName evidence="2">Mitochondria-eating protein C-terminal domain-containing protein</fullName>
    </recommendedName>
</protein>
<feature type="domain" description="Mitochondria-eating protein C-terminal" evidence="2">
    <location>
        <begin position="497"/>
        <end position="702"/>
    </location>
</feature>